<keyword evidence="2" id="KW-0812">Transmembrane</keyword>
<evidence type="ECO:0000313" key="4">
    <source>
        <dbReference type="Proteomes" id="UP000559182"/>
    </source>
</evidence>
<feature type="transmembrane region" description="Helical" evidence="2">
    <location>
        <begin position="101"/>
        <end position="122"/>
    </location>
</feature>
<keyword evidence="2" id="KW-1133">Transmembrane helix</keyword>
<keyword evidence="4" id="KW-1185">Reference proteome</keyword>
<accession>A0A839N5M5</accession>
<feature type="region of interest" description="Disordered" evidence="1">
    <location>
        <begin position="155"/>
        <end position="181"/>
    </location>
</feature>
<evidence type="ECO:0000256" key="1">
    <source>
        <dbReference type="SAM" id="MobiDB-lite"/>
    </source>
</evidence>
<gene>
    <name evidence="3" type="ORF">FHU39_000499</name>
</gene>
<dbReference type="EMBL" id="JACHVQ010000001">
    <property type="protein sequence ID" value="MBB2890515.1"/>
    <property type="molecule type" value="Genomic_DNA"/>
</dbReference>
<dbReference type="RefSeq" id="WP_183318665.1">
    <property type="nucleotide sequence ID" value="NZ_JACHVQ010000001.1"/>
</dbReference>
<evidence type="ECO:0000313" key="3">
    <source>
        <dbReference type="EMBL" id="MBB2890515.1"/>
    </source>
</evidence>
<organism evidence="3 4">
    <name type="scientific">Flexivirga oryzae</name>
    <dbReference type="NCBI Taxonomy" id="1794944"/>
    <lineage>
        <taxon>Bacteria</taxon>
        <taxon>Bacillati</taxon>
        <taxon>Actinomycetota</taxon>
        <taxon>Actinomycetes</taxon>
        <taxon>Micrococcales</taxon>
        <taxon>Dermacoccaceae</taxon>
        <taxon>Flexivirga</taxon>
    </lineage>
</organism>
<comment type="caution">
    <text evidence="3">The sequence shown here is derived from an EMBL/GenBank/DDBJ whole genome shotgun (WGS) entry which is preliminary data.</text>
</comment>
<evidence type="ECO:0000256" key="2">
    <source>
        <dbReference type="SAM" id="Phobius"/>
    </source>
</evidence>
<protein>
    <submittedName>
        <fullName evidence="3">Putative membrane protein</fullName>
    </submittedName>
</protein>
<keyword evidence="2" id="KW-0472">Membrane</keyword>
<feature type="compositionally biased region" description="Pro residues" evidence="1">
    <location>
        <begin position="171"/>
        <end position="181"/>
    </location>
</feature>
<dbReference type="Proteomes" id="UP000559182">
    <property type="component" value="Unassembled WGS sequence"/>
</dbReference>
<feature type="transmembrane region" description="Helical" evidence="2">
    <location>
        <begin position="21"/>
        <end position="44"/>
    </location>
</feature>
<dbReference type="AlphaFoldDB" id="A0A839N5M5"/>
<proteinExistence type="predicted"/>
<reference evidence="3 4" key="1">
    <citation type="submission" date="2020-08" db="EMBL/GenBank/DDBJ databases">
        <title>Sequencing the genomes of 1000 actinobacteria strains.</title>
        <authorList>
            <person name="Klenk H.-P."/>
        </authorList>
    </citation>
    <scope>NUCLEOTIDE SEQUENCE [LARGE SCALE GENOMIC DNA]</scope>
    <source>
        <strain evidence="3 4">DSM 105369</strain>
    </source>
</reference>
<feature type="transmembrane region" description="Helical" evidence="2">
    <location>
        <begin position="64"/>
        <end position="89"/>
    </location>
</feature>
<sequence length="181" mass="19348">MNQPVRPMVEPVRPGRRWWTASAVLHALCAVTFAAGVWGGVHWLHRINSDAYYQAHKDADADMMIMLEFLVVLLMGACLLAVIYAFVGFGLSLSGLRSGPVMLIFGSAGAAVVGGATCSEVFVDELVIGATGIVLLGLAAAGIVAGCMAMGYPQRPPRPRPEDMVRRRYPSGPPYPRPPGR</sequence>
<name>A0A839N5M5_9MICO</name>
<feature type="transmembrane region" description="Helical" evidence="2">
    <location>
        <begin position="128"/>
        <end position="152"/>
    </location>
</feature>